<protein>
    <submittedName>
        <fullName evidence="10">Acid protease</fullName>
    </submittedName>
</protein>
<dbReference type="PRINTS" id="PR00792">
    <property type="entry name" value="PEPSIN"/>
</dbReference>
<evidence type="ECO:0000313" key="10">
    <source>
        <dbReference type="EMBL" id="KAJ7701588.1"/>
    </source>
</evidence>
<dbReference type="CDD" id="cd05471">
    <property type="entry name" value="pepsin_like"/>
    <property type="match status" value="1"/>
</dbReference>
<keyword evidence="4 7" id="KW-0378">Hydrolase</keyword>
<name>A0AAD7DXJ5_MYCRO</name>
<dbReference type="InterPro" id="IPR021109">
    <property type="entry name" value="Peptidase_aspartic_dom_sf"/>
</dbReference>
<feature type="chain" id="PRO_5041909860" evidence="8">
    <location>
        <begin position="20"/>
        <end position="434"/>
    </location>
</feature>
<comment type="caution">
    <text evidence="10">The sequence shown here is derived from an EMBL/GenBank/DDBJ whole genome shotgun (WGS) entry which is preliminary data.</text>
</comment>
<keyword evidence="11" id="KW-1185">Reference proteome</keyword>
<feature type="signal peptide" evidence="8">
    <location>
        <begin position="1"/>
        <end position="19"/>
    </location>
</feature>
<accession>A0AAD7DXJ5</accession>
<dbReference type="InterPro" id="IPR001461">
    <property type="entry name" value="Aspartic_peptidase_A1"/>
</dbReference>
<gene>
    <name evidence="10" type="ORF">B0H17DRAFT_1244449</name>
</gene>
<dbReference type="InterPro" id="IPR033121">
    <property type="entry name" value="PEPTIDASE_A1"/>
</dbReference>
<feature type="domain" description="Peptidase A1" evidence="9">
    <location>
        <begin position="123"/>
        <end position="431"/>
    </location>
</feature>
<keyword evidence="2 7" id="KW-0645">Protease</keyword>
<evidence type="ECO:0000259" key="9">
    <source>
        <dbReference type="PROSITE" id="PS51767"/>
    </source>
</evidence>
<keyword evidence="3 7" id="KW-0064">Aspartyl protease</keyword>
<evidence type="ECO:0000256" key="5">
    <source>
        <dbReference type="PIRSR" id="PIRSR601461-1"/>
    </source>
</evidence>
<dbReference type="FunFam" id="2.40.70.10:FF:000115">
    <property type="entry name" value="Lysosomal aspartic protease"/>
    <property type="match status" value="1"/>
</dbReference>
<feature type="active site" evidence="5">
    <location>
        <position position="141"/>
    </location>
</feature>
<evidence type="ECO:0000256" key="3">
    <source>
        <dbReference type="ARBA" id="ARBA00022750"/>
    </source>
</evidence>
<dbReference type="PROSITE" id="PS00141">
    <property type="entry name" value="ASP_PROTEASE"/>
    <property type="match status" value="1"/>
</dbReference>
<evidence type="ECO:0000256" key="2">
    <source>
        <dbReference type="ARBA" id="ARBA00022670"/>
    </source>
</evidence>
<evidence type="ECO:0000256" key="8">
    <source>
        <dbReference type="SAM" id="SignalP"/>
    </source>
</evidence>
<keyword evidence="6" id="KW-1015">Disulfide bond</keyword>
<dbReference type="AlphaFoldDB" id="A0AAD7DXJ5"/>
<dbReference type="PANTHER" id="PTHR47966:SF51">
    <property type="entry name" value="BETA-SITE APP-CLEAVING ENZYME, ISOFORM A-RELATED"/>
    <property type="match status" value="1"/>
</dbReference>
<dbReference type="Proteomes" id="UP001221757">
    <property type="component" value="Unassembled WGS sequence"/>
</dbReference>
<feature type="disulfide bond" evidence="6">
    <location>
        <begin position="154"/>
        <end position="159"/>
    </location>
</feature>
<dbReference type="Gene3D" id="2.40.70.10">
    <property type="entry name" value="Acid Proteases"/>
    <property type="match status" value="2"/>
</dbReference>
<keyword evidence="8" id="KW-0732">Signal</keyword>
<dbReference type="Pfam" id="PF00026">
    <property type="entry name" value="Asp"/>
    <property type="match status" value="1"/>
</dbReference>
<dbReference type="InterPro" id="IPR001969">
    <property type="entry name" value="Aspartic_peptidase_AS"/>
</dbReference>
<dbReference type="GO" id="GO:0004190">
    <property type="term" value="F:aspartic-type endopeptidase activity"/>
    <property type="evidence" value="ECO:0007669"/>
    <property type="project" value="UniProtKB-KW"/>
</dbReference>
<proteinExistence type="inferred from homology"/>
<evidence type="ECO:0000256" key="1">
    <source>
        <dbReference type="ARBA" id="ARBA00007447"/>
    </source>
</evidence>
<evidence type="ECO:0000256" key="7">
    <source>
        <dbReference type="RuleBase" id="RU000454"/>
    </source>
</evidence>
<dbReference type="SUPFAM" id="SSF50630">
    <property type="entry name" value="Acid proteases"/>
    <property type="match status" value="1"/>
</dbReference>
<dbReference type="InterPro" id="IPR034164">
    <property type="entry name" value="Pepsin-like_dom"/>
</dbReference>
<dbReference type="EMBL" id="JARKIE010000017">
    <property type="protein sequence ID" value="KAJ7701588.1"/>
    <property type="molecule type" value="Genomic_DNA"/>
</dbReference>
<dbReference type="PROSITE" id="PS51767">
    <property type="entry name" value="PEPTIDASE_A1"/>
    <property type="match status" value="1"/>
</dbReference>
<feature type="active site" evidence="5">
    <location>
        <position position="320"/>
    </location>
</feature>
<dbReference type="GO" id="GO:0006508">
    <property type="term" value="P:proteolysis"/>
    <property type="evidence" value="ECO:0007669"/>
    <property type="project" value="UniProtKB-KW"/>
</dbReference>
<sequence length="434" mass="45886">MLSTLTLLIPVILAVSAAAAPAPAPTLLTSRGTPIPLRKRHTFTQTNGVFDKDRAIAASVGTINKHRQNLLNLQNNFGAAALHIGSVIKPLVSIPRDVQARIERRADKRQAETLTDEKNDVEWAGTISIGTPAQQFLIDFDTGSSDLWVPSSSCNGTSCSSKSKFVAASSSTATKKNGTFAIFYGDGSTVTGPVFTDTVTVAGVKASDQYFSPVTTLSASFTDDPVDGILGLAFPAISNLNKNPFFNTASKDGTVDANQFGFFLASNNSELYLGGTNANKFSGNIEYHTVNKSTGFWQIPNARAKVGSTTAVSGFETIIDSGTTIMYGPPAAVKEIYAKVKGSAVFDSTNGYYSFPCNSTPEIAFNWGGADWVISTDNINLGTTEDGSKLCVGALAGQDMGLGDDVWLLGDSFMKNVYTAFDFDQGAVGFAELA</sequence>
<comment type="similarity">
    <text evidence="1 7">Belongs to the peptidase A1 family.</text>
</comment>
<evidence type="ECO:0000256" key="6">
    <source>
        <dbReference type="PIRSR" id="PIRSR601461-2"/>
    </source>
</evidence>
<organism evidence="10 11">
    <name type="scientific">Mycena rosella</name>
    <name type="common">Pink bonnet</name>
    <name type="synonym">Agaricus rosellus</name>
    <dbReference type="NCBI Taxonomy" id="1033263"/>
    <lineage>
        <taxon>Eukaryota</taxon>
        <taxon>Fungi</taxon>
        <taxon>Dikarya</taxon>
        <taxon>Basidiomycota</taxon>
        <taxon>Agaricomycotina</taxon>
        <taxon>Agaricomycetes</taxon>
        <taxon>Agaricomycetidae</taxon>
        <taxon>Agaricales</taxon>
        <taxon>Marasmiineae</taxon>
        <taxon>Mycenaceae</taxon>
        <taxon>Mycena</taxon>
    </lineage>
</organism>
<dbReference type="PANTHER" id="PTHR47966">
    <property type="entry name" value="BETA-SITE APP-CLEAVING ENZYME, ISOFORM A-RELATED"/>
    <property type="match status" value="1"/>
</dbReference>
<reference evidence="10" key="1">
    <citation type="submission" date="2023-03" db="EMBL/GenBank/DDBJ databases">
        <title>Massive genome expansion in bonnet fungi (Mycena s.s.) driven by repeated elements and novel gene families across ecological guilds.</title>
        <authorList>
            <consortium name="Lawrence Berkeley National Laboratory"/>
            <person name="Harder C.B."/>
            <person name="Miyauchi S."/>
            <person name="Viragh M."/>
            <person name="Kuo A."/>
            <person name="Thoen E."/>
            <person name="Andreopoulos B."/>
            <person name="Lu D."/>
            <person name="Skrede I."/>
            <person name="Drula E."/>
            <person name="Henrissat B."/>
            <person name="Morin E."/>
            <person name="Kohler A."/>
            <person name="Barry K."/>
            <person name="LaButti K."/>
            <person name="Morin E."/>
            <person name="Salamov A."/>
            <person name="Lipzen A."/>
            <person name="Mereny Z."/>
            <person name="Hegedus B."/>
            <person name="Baldrian P."/>
            <person name="Stursova M."/>
            <person name="Weitz H."/>
            <person name="Taylor A."/>
            <person name="Grigoriev I.V."/>
            <person name="Nagy L.G."/>
            <person name="Martin F."/>
            <person name="Kauserud H."/>
        </authorList>
    </citation>
    <scope>NUCLEOTIDE SEQUENCE</scope>
    <source>
        <strain evidence="10">CBHHK067</strain>
    </source>
</reference>
<evidence type="ECO:0000313" key="11">
    <source>
        <dbReference type="Proteomes" id="UP001221757"/>
    </source>
</evidence>
<evidence type="ECO:0000256" key="4">
    <source>
        <dbReference type="ARBA" id="ARBA00022801"/>
    </source>
</evidence>